<name>A0ABT2ACB2_9BURK</name>
<sequence length="827" mass="92332">MVHAQLVQSRAVDSTIPPILHSDKGYSPEWMLIGPYSAHDWTVRNIGNKPPRVLTFNVKIPNGGVLSDYPNLYESVKRIAYGVRTGPLAEVESADVQATIVSNLTTLACWMISRGIKRFSDLTKADREEYACAAVYGVHNVLNTESILERHLENLIAEANFHADDDLETRRWKAMRVFPVRKKANQSINSAVLDRMAILSDAGLGTFAANGRSGVLITLLDETEALCMLYQPGFIKARTKKSQSKEVNNNPEPEFLGQGNANNSVDSVIIDRDTSSNQYIDQAGATKTDNRRVPRQGKANTLSEIKQPDQTEAALAQSKDDYDDKPVSEEHLRRFLMSFQYLYDHRRYLEDALTSAPFFSTSARAEAQKLGREVGRTGTIPVAQATCLIERSVRWVLDYAPTLLALYSHAEIVYEADPGRAAVKYAEHLDSFRTWPTGPASPFPIVPTRISDTGESSNEQSRAESLRDGMSLHSAILFLMTACAVVIAAFSARRASEIIGLKAGCVHIDDSGQPWLECFIHKTLKTESRIPVPEVVVAAVNVLEKLSERARRLTDEPYVFQYNVPGSDRTYGISEMNFPVFRLAENLRKFGYFVDVPRLEDGTPWTFKPHQFRRFFAILYIWIYDKGDWGALQYHLRHFTSEMTRRYASENEIGQIIAQVDKEHTANILASAALGLTYIGGSEGTRLKQVAQRLHAQMAKHTDVVSPRKYKQKLERLVERTGVSLTGFPWGYCVLRKAHKKRPCNCTNSSEPDHGQASEITCTGCAFSMVTPSAQSSLINAIKFHQETAESEDSPAILREASRAIHQKLIAALAETQCPLPQGDPDD</sequence>
<dbReference type="InterPro" id="IPR013762">
    <property type="entry name" value="Integrase-like_cat_sf"/>
</dbReference>
<gene>
    <name evidence="3" type="ORF">NX782_21880</name>
</gene>
<accession>A0ABT2ACB2</accession>
<feature type="region of interest" description="Disordered" evidence="2">
    <location>
        <begin position="280"/>
        <end position="310"/>
    </location>
</feature>
<dbReference type="Gene3D" id="1.10.443.10">
    <property type="entry name" value="Intergrase catalytic core"/>
    <property type="match status" value="1"/>
</dbReference>
<evidence type="ECO:0008006" key="5">
    <source>
        <dbReference type="Google" id="ProtNLM"/>
    </source>
</evidence>
<keyword evidence="4" id="KW-1185">Reference proteome</keyword>
<dbReference type="EMBL" id="JANUGX010000032">
    <property type="protein sequence ID" value="MCS0591845.1"/>
    <property type="molecule type" value="Genomic_DNA"/>
</dbReference>
<dbReference type="SUPFAM" id="SSF56349">
    <property type="entry name" value="DNA breaking-rejoining enzymes"/>
    <property type="match status" value="1"/>
</dbReference>
<keyword evidence="1" id="KW-0233">DNA recombination</keyword>
<evidence type="ECO:0000256" key="2">
    <source>
        <dbReference type="SAM" id="MobiDB-lite"/>
    </source>
</evidence>
<feature type="region of interest" description="Disordered" evidence="2">
    <location>
        <begin position="240"/>
        <end position="262"/>
    </location>
</feature>
<dbReference type="Proteomes" id="UP001205560">
    <property type="component" value="Unassembled WGS sequence"/>
</dbReference>
<comment type="caution">
    <text evidence="3">The sequence shown here is derived from an EMBL/GenBank/DDBJ whole genome shotgun (WGS) entry which is preliminary data.</text>
</comment>
<proteinExistence type="predicted"/>
<dbReference type="InterPro" id="IPR011010">
    <property type="entry name" value="DNA_brk_join_enz"/>
</dbReference>
<feature type="compositionally biased region" description="Polar residues" evidence="2">
    <location>
        <begin position="298"/>
        <end position="310"/>
    </location>
</feature>
<protein>
    <recommendedName>
        <fullName evidence="5">Integrase</fullName>
    </recommendedName>
</protein>
<reference evidence="3 4" key="1">
    <citation type="submission" date="2022-08" db="EMBL/GenBank/DDBJ databases">
        <title>Reclassification of Massilia species as members of the genera Telluria, Duganella, Pseudoduganella, Mokoshia gen. nov. and Zemynaea gen. nov. using orthogonal and non-orthogonal genome-based approaches.</title>
        <authorList>
            <person name="Bowman J.P."/>
        </authorList>
    </citation>
    <scope>NUCLEOTIDE SEQUENCE [LARGE SCALE GENOMIC DNA]</scope>
    <source>
        <strain evidence="3 4">LMG 28164</strain>
    </source>
</reference>
<organism evidence="3 4">
    <name type="scientific">Massilia norwichensis</name>
    <dbReference type="NCBI Taxonomy" id="1442366"/>
    <lineage>
        <taxon>Bacteria</taxon>
        <taxon>Pseudomonadati</taxon>
        <taxon>Pseudomonadota</taxon>
        <taxon>Betaproteobacteria</taxon>
        <taxon>Burkholderiales</taxon>
        <taxon>Oxalobacteraceae</taxon>
        <taxon>Telluria group</taxon>
        <taxon>Massilia</taxon>
    </lineage>
</organism>
<evidence type="ECO:0000313" key="3">
    <source>
        <dbReference type="EMBL" id="MCS0591845.1"/>
    </source>
</evidence>
<evidence type="ECO:0000313" key="4">
    <source>
        <dbReference type="Proteomes" id="UP001205560"/>
    </source>
</evidence>
<evidence type="ECO:0000256" key="1">
    <source>
        <dbReference type="ARBA" id="ARBA00023172"/>
    </source>
</evidence>
<dbReference type="RefSeq" id="WP_258847610.1">
    <property type="nucleotide sequence ID" value="NZ_JANUGX010000032.1"/>
</dbReference>